<sequence>MRVELDQILDLADKHGVPIESLQETKFKEHYFLKVHHCSVYRMGRPSGSGGGLVLIRNLNFRKIVFPVQDSNLELEGIFVVWKKKSIDIFSMHHHLIRKCSSEFPRIDKQKHHFSWRYQC</sequence>
<protein>
    <submittedName>
        <fullName evidence="1">Uncharacterized protein</fullName>
    </submittedName>
</protein>
<evidence type="ECO:0000313" key="2">
    <source>
        <dbReference type="Proteomes" id="UP000887116"/>
    </source>
</evidence>
<reference evidence="1" key="1">
    <citation type="submission" date="2020-07" db="EMBL/GenBank/DDBJ databases">
        <title>Multicomponent nature underlies the extraordinary mechanical properties of spider dragline silk.</title>
        <authorList>
            <person name="Kono N."/>
            <person name="Nakamura H."/>
            <person name="Mori M."/>
            <person name="Yoshida Y."/>
            <person name="Ohtoshi R."/>
            <person name="Malay A.D."/>
            <person name="Moran D.A.P."/>
            <person name="Tomita M."/>
            <person name="Numata K."/>
            <person name="Arakawa K."/>
        </authorList>
    </citation>
    <scope>NUCLEOTIDE SEQUENCE</scope>
</reference>
<evidence type="ECO:0000313" key="1">
    <source>
        <dbReference type="EMBL" id="GFR02307.1"/>
    </source>
</evidence>
<accession>A0A8X6LBC4</accession>
<name>A0A8X6LBC4_TRICU</name>
<dbReference type="Proteomes" id="UP000887116">
    <property type="component" value="Unassembled WGS sequence"/>
</dbReference>
<dbReference type="EMBL" id="BMAO01015540">
    <property type="protein sequence ID" value="GFR02307.1"/>
    <property type="molecule type" value="Genomic_DNA"/>
</dbReference>
<comment type="caution">
    <text evidence="1">The sequence shown here is derived from an EMBL/GenBank/DDBJ whole genome shotgun (WGS) entry which is preliminary data.</text>
</comment>
<keyword evidence="2" id="KW-1185">Reference proteome</keyword>
<organism evidence="1 2">
    <name type="scientific">Trichonephila clavata</name>
    <name type="common">Joro spider</name>
    <name type="synonym">Nephila clavata</name>
    <dbReference type="NCBI Taxonomy" id="2740835"/>
    <lineage>
        <taxon>Eukaryota</taxon>
        <taxon>Metazoa</taxon>
        <taxon>Ecdysozoa</taxon>
        <taxon>Arthropoda</taxon>
        <taxon>Chelicerata</taxon>
        <taxon>Arachnida</taxon>
        <taxon>Araneae</taxon>
        <taxon>Araneomorphae</taxon>
        <taxon>Entelegynae</taxon>
        <taxon>Araneoidea</taxon>
        <taxon>Nephilidae</taxon>
        <taxon>Trichonephila</taxon>
    </lineage>
</organism>
<dbReference type="AlphaFoldDB" id="A0A8X6LBC4"/>
<dbReference type="OrthoDB" id="10467549at2759"/>
<gene>
    <name evidence="1" type="ORF">TNCT_54501</name>
</gene>
<proteinExistence type="predicted"/>